<name>A0A251PAV3_PRUPE</name>
<accession>A0A251PAV3</accession>
<dbReference type="AlphaFoldDB" id="A0A251PAV3"/>
<dbReference type="Proteomes" id="UP000006882">
    <property type="component" value="Chromosome G5"/>
</dbReference>
<gene>
    <name evidence="2" type="ORF">PRUPE_5G196600</name>
</gene>
<feature type="region of interest" description="Disordered" evidence="1">
    <location>
        <begin position="157"/>
        <end position="192"/>
    </location>
</feature>
<proteinExistence type="predicted"/>
<sequence>MVHWQNSQPSAAAADLISGKGHVLTMTSRQYDPRGKLPEMEKSPVNISEMEKTQKFELQTSILELLRRLSGSNDILVQPCSPSLTMPSAAADLTPAEYRALTKLSEVLSAQLSARLSAQLSARLSAQLSAQQLQLADTQKSILEELRLIRSSNASLTQSTTTPNFTVIDDSPNREPFNPHPSPEHASMTTHQGEDRSVYLLVSFDDSEYTDSIYKVTFKHGGVTHEPPVVGLMAEYYDSFPIKGARIFNRSKLYIIPQEVYEKTRRAKSCRPLGYSIDTKTGSYCSSLPPSIASKALGTLVSAYDKLYYVALPGSSPSIKEPSFERYDPDEDLWERMTSFPFYHEYGIRMKIIGYAVCYGVILFSLSDSYMNSFVVAFHESRNQWNQVTSASYASFRGRAVVVGDTIYALHALIEEVIITFSLRMDKGEDGGIAYSLSPLFVLRGLKIACPPVRFNKLKTGYLVHLGNRDFFHVKSGSPNEEALPVVQYLCITTFQIIVGEGGKPMIRTIHSTVHPVDIKGRDWFSLEFCFTPEFGDYEPIEVESVTSMNLPKQEETTLDEHDKEFLIREGTRSKLRACPWLRGKLNLKYKAPCIVKGPSTKTPN</sequence>
<dbReference type="InterPro" id="IPR015915">
    <property type="entry name" value="Kelch-typ_b-propeller"/>
</dbReference>
<evidence type="ECO:0000313" key="3">
    <source>
        <dbReference type="Proteomes" id="UP000006882"/>
    </source>
</evidence>
<evidence type="ECO:0000313" key="2">
    <source>
        <dbReference type="EMBL" id="ONI08716.1"/>
    </source>
</evidence>
<organism evidence="2 3">
    <name type="scientific">Prunus persica</name>
    <name type="common">Peach</name>
    <name type="synonym">Amygdalus persica</name>
    <dbReference type="NCBI Taxonomy" id="3760"/>
    <lineage>
        <taxon>Eukaryota</taxon>
        <taxon>Viridiplantae</taxon>
        <taxon>Streptophyta</taxon>
        <taxon>Embryophyta</taxon>
        <taxon>Tracheophyta</taxon>
        <taxon>Spermatophyta</taxon>
        <taxon>Magnoliopsida</taxon>
        <taxon>eudicotyledons</taxon>
        <taxon>Gunneridae</taxon>
        <taxon>Pentapetalae</taxon>
        <taxon>rosids</taxon>
        <taxon>fabids</taxon>
        <taxon>Rosales</taxon>
        <taxon>Rosaceae</taxon>
        <taxon>Amygdaloideae</taxon>
        <taxon>Amygdaleae</taxon>
        <taxon>Prunus</taxon>
    </lineage>
</organism>
<reference evidence="2 3" key="1">
    <citation type="journal article" date="2013" name="Nat. Genet.">
        <title>The high-quality draft genome of peach (Prunus persica) identifies unique patterns of genetic diversity, domestication and genome evolution.</title>
        <authorList>
            <consortium name="International Peach Genome Initiative"/>
            <person name="Verde I."/>
            <person name="Abbott A.G."/>
            <person name="Scalabrin S."/>
            <person name="Jung S."/>
            <person name="Shu S."/>
            <person name="Marroni F."/>
            <person name="Zhebentyayeva T."/>
            <person name="Dettori M.T."/>
            <person name="Grimwood J."/>
            <person name="Cattonaro F."/>
            <person name="Zuccolo A."/>
            <person name="Rossini L."/>
            <person name="Jenkins J."/>
            <person name="Vendramin E."/>
            <person name="Meisel L.A."/>
            <person name="Decroocq V."/>
            <person name="Sosinski B."/>
            <person name="Prochnik S."/>
            <person name="Mitros T."/>
            <person name="Policriti A."/>
            <person name="Cipriani G."/>
            <person name="Dondini L."/>
            <person name="Ficklin S."/>
            <person name="Goodstein D.M."/>
            <person name="Xuan P."/>
            <person name="Del Fabbro C."/>
            <person name="Aramini V."/>
            <person name="Copetti D."/>
            <person name="Gonzalez S."/>
            <person name="Horner D.S."/>
            <person name="Falchi R."/>
            <person name="Lucas S."/>
            <person name="Mica E."/>
            <person name="Maldonado J."/>
            <person name="Lazzari B."/>
            <person name="Bielenberg D."/>
            <person name="Pirona R."/>
            <person name="Miculan M."/>
            <person name="Barakat A."/>
            <person name="Testolin R."/>
            <person name="Stella A."/>
            <person name="Tartarini S."/>
            <person name="Tonutti P."/>
            <person name="Arus P."/>
            <person name="Orellana A."/>
            <person name="Wells C."/>
            <person name="Main D."/>
            <person name="Vizzotto G."/>
            <person name="Silva H."/>
            <person name="Salamini F."/>
            <person name="Schmutz J."/>
            <person name="Morgante M."/>
            <person name="Rokhsar D.S."/>
        </authorList>
    </citation>
    <scope>NUCLEOTIDE SEQUENCE [LARGE SCALE GENOMIC DNA]</scope>
    <source>
        <strain evidence="3">cv. Nemared</strain>
    </source>
</reference>
<evidence type="ECO:0000256" key="1">
    <source>
        <dbReference type="SAM" id="MobiDB-lite"/>
    </source>
</evidence>
<dbReference type="EMBL" id="CM007655">
    <property type="protein sequence ID" value="ONI08716.1"/>
    <property type="molecule type" value="Genomic_DNA"/>
</dbReference>
<protein>
    <submittedName>
        <fullName evidence="2">Uncharacterized protein</fullName>
    </submittedName>
</protein>
<dbReference type="SUPFAM" id="SSF117281">
    <property type="entry name" value="Kelch motif"/>
    <property type="match status" value="1"/>
</dbReference>
<keyword evidence="3" id="KW-1185">Reference proteome</keyword>
<dbReference type="Gramene" id="ONI08716">
    <property type="protein sequence ID" value="ONI08716"/>
    <property type="gene ID" value="PRUPE_5G196600"/>
</dbReference>
<dbReference type="Gene3D" id="2.120.10.80">
    <property type="entry name" value="Kelch-type beta propeller"/>
    <property type="match status" value="1"/>
</dbReference>